<evidence type="ECO:0000313" key="2">
    <source>
        <dbReference type="Proteomes" id="UP001148662"/>
    </source>
</evidence>
<organism evidence="1 2">
    <name type="scientific">Phlebia brevispora</name>
    <dbReference type="NCBI Taxonomy" id="194682"/>
    <lineage>
        <taxon>Eukaryota</taxon>
        <taxon>Fungi</taxon>
        <taxon>Dikarya</taxon>
        <taxon>Basidiomycota</taxon>
        <taxon>Agaricomycotina</taxon>
        <taxon>Agaricomycetes</taxon>
        <taxon>Polyporales</taxon>
        <taxon>Meruliaceae</taxon>
        <taxon>Phlebia</taxon>
    </lineage>
</organism>
<accession>A0ACC1SMI4</accession>
<protein>
    <submittedName>
        <fullName evidence="1">Uncharacterized protein</fullName>
    </submittedName>
</protein>
<dbReference type="Proteomes" id="UP001148662">
    <property type="component" value="Unassembled WGS sequence"/>
</dbReference>
<reference evidence="1" key="1">
    <citation type="submission" date="2022-07" db="EMBL/GenBank/DDBJ databases">
        <title>Genome Sequence of Phlebia brevispora.</title>
        <authorList>
            <person name="Buettner E."/>
        </authorList>
    </citation>
    <scope>NUCLEOTIDE SEQUENCE</scope>
    <source>
        <strain evidence="1">MPL23</strain>
    </source>
</reference>
<keyword evidence="2" id="KW-1185">Reference proteome</keyword>
<dbReference type="EMBL" id="JANHOG010001151">
    <property type="protein sequence ID" value="KAJ3542764.1"/>
    <property type="molecule type" value="Genomic_DNA"/>
</dbReference>
<name>A0ACC1SMI4_9APHY</name>
<gene>
    <name evidence="1" type="ORF">NM688_g5939</name>
</gene>
<evidence type="ECO:0000313" key="1">
    <source>
        <dbReference type="EMBL" id="KAJ3542764.1"/>
    </source>
</evidence>
<comment type="caution">
    <text evidence="1">The sequence shown here is derived from an EMBL/GenBank/DDBJ whole genome shotgun (WGS) entry which is preliminary data.</text>
</comment>
<proteinExistence type="predicted"/>
<sequence length="104" mass="11080">MSSIGGRGAGTRSKELYAAFDEDDDEDADEETGLKRGMGGDSPTALGFHSGFLDDDEPATAHEPPIRYKDEPEPHEQHTGRAESPASGSGSGDWEHASQEPAQH</sequence>